<reference evidence="11 12" key="1">
    <citation type="submission" date="2019-05" db="EMBL/GenBank/DDBJ databases">
        <title>OXA-830, a novel chromosomally encoded expanded-spectrum class D beta-lactamase in Aeromonas simiae.</title>
        <authorList>
            <person name="Zhou W."/>
            <person name="Chen Q."/>
        </authorList>
    </citation>
    <scope>NUCLEOTIDE SEQUENCE [LARGE SCALE GENOMIC DNA]</scope>
    <source>
        <strain evidence="11 12">A6</strain>
    </source>
</reference>
<dbReference type="Pfam" id="PF00563">
    <property type="entry name" value="EAL"/>
    <property type="match status" value="1"/>
</dbReference>
<dbReference type="InterPro" id="IPR035919">
    <property type="entry name" value="EAL_sf"/>
</dbReference>
<dbReference type="GO" id="GO:0005886">
    <property type="term" value="C:plasma membrane"/>
    <property type="evidence" value="ECO:0007669"/>
    <property type="project" value="UniProtKB-SubCell"/>
</dbReference>
<feature type="transmembrane region" description="Helical" evidence="8">
    <location>
        <begin position="86"/>
        <end position="104"/>
    </location>
</feature>
<evidence type="ECO:0000256" key="6">
    <source>
        <dbReference type="ARBA" id="ARBA00022989"/>
    </source>
</evidence>
<keyword evidence="5 8" id="KW-0812">Transmembrane</keyword>
<evidence type="ECO:0000259" key="9">
    <source>
        <dbReference type="PROSITE" id="PS50883"/>
    </source>
</evidence>
<feature type="transmembrane region" description="Helical" evidence="8">
    <location>
        <begin position="20"/>
        <end position="43"/>
    </location>
</feature>
<dbReference type="InterPro" id="IPR050706">
    <property type="entry name" value="Cyclic-di-GMP_PDE-like"/>
</dbReference>
<dbReference type="KEGG" id="asim:FE240_16875"/>
<feature type="transmembrane region" description="Helical" evidence="8">
    <location>
        <begin position="147"/>
        <end position="170"/>
    </location>
</feature>
<dbReference type="PROSITE" id="PS50883">
    <property type="entry name" value="EAL"/>
    <property type="match status" value="1"/>
</dbReference>
<keyword evidence="6 8" id="KW-1133">Transmembrane helix</keyword>
<dbReference type="Proteomes" id="UP000594034">
    <property type="component" value="Chromosome"/>
</dbReference>
<feature type="transmembrane region" description="Helical" evidence="8">
    <location>
        <begin position="356"/>
        <end position="376"/>
    </location>
</feature>
<dbReference type="PANTHER" id="PTHR33121:SF70">
    <property type="entry name" value="SIGNALING PROTEIN YKOW"/>
    <property type="match status" value="1"/>
</dbReference>
<dbReference type="PANTHER" id="PTHR33121">
    <property type="entry name" value="CYCLIC DI-GMP PHOSPHODIESTERASE PDEF"/>
    <property type="match status" value="1"/>
</dbReference>
<keyword evidence="12" id="KW-1185">Reference proteome</keyword>
<keyword evidence="3" id="KW-1003">Cell membrane</keyword>
<evidence type="ECO:0000256" key="3">
    <source>
        <dbReference type="ARBA" id="ARBA00022475"/>
    </source>
</evidence>
<dbReference type="Gene3D" id="3.20.20.450">
    <property type="entry name" value="EAL domain"/>
    <property type="match status" value="1"/>
</dbReference>
<dbReference type="PROSITE" id="PS51105">
    <property type="entry name" value="PTS_EIIC_TYPE_3"/>
    <property type="match status" value="1"/>
</dbReference>
<evidence type="ECO:0000313" key="11">
    <source>
        <dbReference type="EMBL" id="QFI56199.1"/>
    </source>
</evidence>
<sequence>MRTGKTTAHRYREYIRDISVIFVMLLPLAVCQAILLLIIRLLGVGEYGYISSFFKQLLDVFHSFYPIALCIATAYHFSYKKGIASVGTVIYTLVMYYLISMASIDMKKGIFIPDDALMAIFSGGVTVYYCTLFPLRELHPLRLDFATNLLWNTLNFFCFIILSLLVSLAFHSTGEYLTSWSLSEFVNPMSFGGSLIYEFSRGAMWSIGINAHQLMSFLKDSLDSNTIENIAAWKGGYANISIINSMFYYIYAGIGGAGNTLSLLLVILLLAKDKKHMAFALMALPLAFFNINELILFGLPVIFNPIMIIPFILVPLLSITIAYEVIEIGMVPAATHITDWILPPLLNAYIASEGSISAVVLQVLLIMMGMVVYAPFYMKYIGVMTASDGKPVIQPIMEKVTFVEMLEEIQHEAQESMCRVEARNLIHKMMNEGEFTMMYQPQFDMANNHFCAEALVRYRDVDGKLHPPTFINAFLKVGAIEQLDSIVLDCVLEDMSKMSLHADDRVSINISTETFSSPTFLDMLQDKIKGWGVDPRNIEIEITEEAILEHEYQVHKNIDTLHQIGITVAMDDFGSGYASFPHLLQYPFDKVKFDRSLLLETETKKGRHLYQLLSQISSLGQCKIVAEGVETEQQKEFVHSCGITSIQGFYFQRPVFFAEIKRLIEARRNEEKR</sequence>
<evidence type="ECO:0000313" key="12">
    <source>
        <dbReference type="Proteomes" id="UP000594034"/>
    </source>
</evidence>
<organism evidence="11 12">
    <name type="scientific">Aeromonas simiae</name>
    <dbReference type="NCBI Taxonomy" id="218936"/>
    <lineage>
        <taxon>Bacteria</taxon>
        <taxon>Pseudomonadati</taxon>
        <taxon>Pseudomonadota</taxon>
        <taxon>Gammaproteobacteria</taxon>
        <taxon>Aeromonadales</taxon>
        <taxon>Aeromonadaceae</taxon>
        <taxon>Aeromonas</taxon>
    </lineage>
</organism>
<dbReference type="SUPFAM" id="SSF141868">
    <property type="entry name" value="EAL domain-like"/>
    <property type="match status" value="1"/>
</dbReference>
<dbReference type="GO" id="GO:0071111">
    <property type="term" value="F:cyclic-guanylate-specific phosphodiesterase activity"/>
    <property type="evidence" value="ECO:0007669"/>
    <property type="project" value="InterPro"/>
</dbReference>
<feature type="transmembrane region" description="Helical" evidence="8">
    <location>
        <begin position="248"/>
        <end position="271"/>
    </location>
</feature>
<evidence type="ECO:0000256" key="7">
    <source>
        <dbReference type="ARBA" id="ARBA00023136"/>
    </source>
</evidence>
<dbReference type="EMBL" id="CP040449">
    <property type="protein sequence ID" value="QFI56199.1"/>
    <property type="molecule type" value="Genomic_DNA"/>
</dbReference>
<dbReference type="AlphaFoldDB" id="A0A5J6WYA6"/>
<dbReference type="Pfam" id="PF02378">
    <property type="entry name" value="PTS_EIIC"/>
    <property type="match status" value="1"/>
</dbReference>
<comment type="subcellular location">
    <subcellularLocation>
        <location evidence="1">Cell membrane</location>
        <topology evidence="1">Multi-pass membrane protein</topology>
    </subcellularLocation>
</comment>
<feature type="transmembrane region" description="Helical" evidence="8">
    <location>
        <begin position="305"/>
        <end position="326"/>
    </location>
</feature>
<keyword evidence="2" id="KW-0813">Transport</keyword>
<feature type="domain" description="EAL" evidence="9">
    <location>
        <begin position="419"/>
        <end position="668"/>
    </location>
</feature>
<evidence type="ECO:0000256" key="8">
    <source>
        <dbReference type="SAM" id="Phobius"/>
    </source>
</evidence>
<feature type="transmembrane region" description="Helical" evidence="8">
    <location>
        <begin position="63"/>
        <end position="79"/>
    </location>
</feature>
<keyword evidence="4" id="KW-0762">Sugar transport</keyword>
<dbReference type="RefSeq" id="WP_193002609.1">
    <property type="nucleotide sequence ID" value="NZ_CP040449.1"/>
</dbReference>
<protein>
    <submittedName>
        <fullName evidence="11">EAL domain-containing protein</fullName>
    </submittedName>
</protein>
<proteinExistence type="predicted"/>
<dbReference type="SMART" id="SM00052">
    <property type="entry name" value="EAL"/>
    <property type="match status" value="1"/>
</dbReference>
<dbReference type="InterPro" id="IPR003352">
    <property type="entry name" value="PTS_EIIC"/>
</dbReference>
<name>A0A5J6WYA6_9GAMM</name>
<feature type="transmembrane region" description="Helical" evidence="8">
    <location>
        <begin position="278"/>
        <end position="299"/>
    </location>
</feature>
<evidence type="ECO:0000256" key="5">
    <source>
        <dbReference type="ARBA" id="ARBA00022692"/>
    </source>
</evidence>
<feature type="transmembrane region" description="Helical" evidence="8">
    <location>
        <begin position="116"/>
        <end position="135"/>
    </location>
</feature>
<evidence type="ECO:0000256" key="2">
    <source>
        <dbReference type="ARBA" id="ARBA00022448"/>
    </source>
</evidence>
<evidence type="ECO:0000256" key="4">
    <source>
        <dbReference type="ARBA" id="ARBA00022597"/>
    </source>
</evidence>
<dbReference type="InterPro" id="IPR001633">
    <property type="entry name" value="EAL_dom"/>
</dbReference>
<keyword evidence="7 8" id="KW-0472">Membrane</keyword>
<gene>
    <name evidence="11" type="ORF">FE240_16875</name>
</gene>
<feature type="domain" description="PTS EIIC type-3" evidence="10">
    <location>
        <begin position="1"/>
        <end position="376"/>
    </location>
</feature>
<evidence type="ECO:0000256" key="1">
    <source>
        <dbReference type="ARBA" id="ARBA00004651"/>
    </source>
</evidence>
<dbReference type="GO" id="GO:0009401">
    <property type="term" value="P:phosphoenolpyruvate-dependent sugar phosphotransferase system"/>
    <property type="evidence" value="ECO:0007669"/>
    <property type="project" value="InterPro"/>
</dbReference>
<dbReference type="InterPro" id="IPR004501">
    <property type="entry name" value="PTS_EIIC_3"/>
</dbReference>
<dbReference type="GO" id="GO:0008982">
    <property type="term" value="F:protein-N(PI)-phosphohistidine-sugar phosphotransferase activity"/>
    <property type="evidence" value="ECO:0007669"/>
    <property type="project" value="InterPro"/>
</dbReference>
<accession>A0A5J6WYA6</accession>
<evidence type="ECO:0000259" key="10">
    <source>
        <dbReference type="PROSITE" id="PS51105"/>
    </source>
</evidence>
<dbReference type="CDD" id="cd01948">
    <property type="entry name" value="EAL"/>
    <property type="match status" value="1"/>
</dbReference>